<dbReference type="Pfam" id="PF05450">
    <property type="entry name" value="Nicastrin"/>
    <property type="match status" value="1"/>
</dbReference>
<dbReference type="GO" id="GO:0016485">
    <property type="term" value="P:protein processing"/>
    <property type="evidence" value="ECO:0007669"/>
    <property type="project" value="InterPro"/>
</dbReference>
<evidence type="ECO:0000256" key="7">
    <source>
        <dbReference type="ARBA" id="ARBA00022989"/>
    </source>
</evidence>
<dbReference type="PANTHER" id="PTHR21092">
    <property type="entry name" value="NICASTRIN"/>
    <property type="match status" value="1"/>
</dbReference>
<evidence type="ECO:0000256" key="4">
    <source>
        <dbReference type="ARBA" id="ARBA00022692"/>
    </source>
</evidence>
<comment type="caution">
    <text evidence="11">The sequence shown here is derived from an EMBL/GenBank/DDBJ whole genome shotgun (WGS) entry which is preliminary data.</text>
</comment>
<organism evidence="11 12">
    <name type="scientific">Cocos nucifera</name>
    <name type="common">Coconut palm</name>
    <dbReference type="NCBI Taxonomy" id="13894"/>
    <lineage>
        <taxon>Eukaryota</taxon>
        <taxon>Viridiplantae</taxon>
        <taxon>Streptophyta</taxon>
        <taxon>Embryophyta</taxon>
        <taxon>Tracheophyta</taxon>
        <taxon>Spermatophyta</taxon>
        <taxon>Magnoliopsida</taxon>
        <taxon>Liliopsida</taxon>
        <taxon>Arecaceae</taxon>
        <taxon>Arecoideae</taxon>
        <taxon>Cocoseae</taxon>
        <taxon>Attaleinae</taxon>
        <taxon>Cocos</taxon>
    </lineage>
</organism>
<gene>
    <name evidence="11" type="ORF">COCNU_08G002090</name>
</gene>
<proteinExistence type="inferred from homology"/>
<evidence type="ECO:0000259" key="10">
    <source>
        <dbReference type="Pfam" id="PF18266"/>
    </source>
</evidence>
<evidence type="ECO:0000256" key="9">
    <source>
        <dbReference type="ARBA" id="ARBA00023180"/>
    </source>
</evidence>
<comment type="subcellular location">
    <subcellularLocation>
        <location evidence="1">Membrane</location>
        <topology evidence="1">Single-pass type I membrane protein</topology>
    </subcellularLocation>
</comment>
<evidence type="ECO:0000256" key="8">
    <source>
        <dbReference type="ARBA" id="ARBA00023136"/>
    </source>
</evidence>
<evidence type="ECO:0000256" key="5">
    <source>
        <dbReference type="ARBA" id="ARBA00022729"/>
    </source>
</evidence>
<evidence type="ECO:0000256" key="2">
    <source>
        <dbReference type="ARBA" id="ARBA00007717"/>
    </source>
</evidence>
<keyword evidence="5" id="KW-0732">Signal</keyword>
<dbReference type="GO" id="GO:0005886">
    <property type="term" value="C:plasma membrane"/>
    <property type="evidence" value="ECO:0007669"/>
    <property type="project" value="UniProtKB-ARBA"/>
</dbReference>
<dbReference type="OrthoDB" id="10265862at2759"/>
<dbReference type="EMBL" id="CM017879">
    <property type="protein sequence ID" value="KAG1358763.1"/>
    <property type="molecule type" value="Genomic_DNA"/>
</dbReference>
<dbReference type="PANTHER" id="PTHR21092:SF0">
    <property type="entry name" value="NICASTRIN"/>
    <property type="match status" value="1"/>
</dbReference>
<keyword evidence="4" id="KW-0812">Transmembrane</keyword>
<evidence type="ECO:0000313" key="12">
    <source>
        <dbReference type="Proteomes" id="UP000797356"/>
    </source>
</evidence>
<feature type="domain" description="Nicastrin small lobe" evidence="10">
    <location>
        <begin position="108"/>
        <end position="202"/>
    </location>
</feature>
<sequence length="324" mass="35236">MPSAACNHPGLLLLLLRWFCASNMAPRLLLAAVALLLVSPLLPAVDSLEKFTGFYWNVSGATDILESVPDLEKAMYLNVESYPCVRLLNLSGEIGCSSKVSSNPDFARKIAGVLVDSSGYKNKSLGFSPVEKFPQAQFAPYRNLNYEWNPAGSGIMWNHYNFPVFLLSGESTLIIKELAKKNVRSGDAYPVNVAEFDLVMQGSVWSSLPPINVSSTKPPKPILMAVASQDSASFFRDQSLGADSPISGLIALLTAVDALSHVDGLDKLKKQVLNLCQHISALFAVLLRGCTILILEHPKIFHAMVSLKKAVDMEINADQDQGLE</sequence>
<comment type="similarity">
    <text evidence="2">Belongs to the nicastrin family.</text>
</comment>
<evidence type="ECO:0000256" key="1">
    <source>
        <dbReference type="ARBA" id="ARBA00004479"/>
    </source>
</evidence>
<keyword evidence="9" id="KW-0325">Glycoprotein</keyword>
<name>A0A8K0IGY3_COCNU</name>
<accession>A0A8K0IGY3</accession>
<reference evidence="11" key="1">
    <citation type="journal article" date="2017" name="Gigascience">
        <title>The genome draft of coconut (Cocos nucifera).</title>
        <authorList>
            <person name="Xiao Y."/>
            <person name="Xu P."/>
            <person name="Fan H."/>
            <person name="Baudouin L."/>
            <person name="Xia W."/>
            <person name="Bocs S."/>
            <person name="Xu J."/>
            <person name="Li Q."/>
            <person name="Guo A."/>
            <person name="Zhou L."/>
            <person name="Li J."/>
            <person name="Wu Y."/>
            <person name="Ma Z."/>
            <person name="Armero A."/>
            <person name="Issali A.E."/>
            <person name="Liu N."/>
            <person name="Peng M."/>
            <person name="Yang Y."/>
        </authorList>
    </citation>
    <scope>NUCLEOTIDE SEQUENCE</scope>
    <source>
        <tissue evidence="11">Spear leaf of Hainan Tall coconut</tissue>
    </source>
</reference>
<protein>
    <recommendedName>
        <fullName evidence="3">Nicastrin</fullName>
    </recommendedName>
</protein>
<dbReference type="Pfam" id="PF18266">
    <property type="entry name" value="Ncstrn_small"/>
    <property type="match status" value="1"/>
</dbReference>
<keyword evidence="6" id="KW-0914">Notch signaling pathway</keyword>
<dbReference type="Proteomes" id="UP000797356">
    <property type="component" value="Chromosome 8"/>
</dbReference>
<reference evidence="11" key="2">
    <citation type="submission" date="2019-07" db="EMBL/GenBank/DDBJ databases">
        <authorList>
            <person name="Yang Y."/>
            <person name="Bocs S."/>
            <person name="Baudouin L."/>
        </authorList>
    </citation>
    <scope>NUCLEOTIDE SEQUENCE</scope>
    <source>
        <tissue evidence="11">Spear leaf of Hainan Tall coconut</tissue>
    </source>
</reference>
<dbReference type="AlphaFoldDB" id="A0A8K0IGY3"/>
<dbReference type="GO" id="GO:0007219">
    <property type="term" value="P:Notch signaling pathway"/>
    <property type="evidence" value="ECO:0007669"/>
    <property type="project" value="UniProtKB-KW"/>
</dbReference>
<keyword evidence="8" id="KW-0472">Membrane</keyword>
<evidence type="ECO:0000313" key="11">
    <source>
        <dbReference type="EMBL" id="KAG1358763.1"/>
    </source>
</evidence>
<dbReference type="InterPro" id="IPR008710">
    <property type="entry name" value="Nicastrin"/>
</dbReference>
<evidence type="ECO:0000256" key="3">
    <source>
        <dbReference type="ARBA" id="ARBA00015303"/>
    </source>
</evidence>
<keyword evidence="7" id="KW-1133">Transmembrane helix</keyword>
<dbReference type="InterPro" id="IPR041084">
    <property type="entry name" value="Ncstrn_small"/>
</dbReference>
<evidence type="ECO:0000256" key="6">
    <source>
        <dbReference type="ARBA" id="ARBA00022976"/>
    </source>
</evidence>
<keyword evidence="12" id="KW-1185">Reference proteome</keyword>